<dbReference type="InterPro" id="IPR009594">
    <property type="entry name" value="Tscrpt_reg_HTH_AraC_N"/>
</dbReference>
<evidence type="ECO:0000256" key="1">
    <source>
        <dbReference type="ARBA" id="ARBA00023015"/>
    </source>
</evidence>
<dbReference type="RefSeq" id="WP_177105637.1">
    <property type="nucleotide sequence ID" value="NZ_JACAQB010000028.1"/>
</dbReference>
<dbReference type="SMART" id="SM00342">
    <property type="entry name" value="HTH_ARAC"/>
    <property type="match status" value="1"/>
</dbReference>
<keyword evidence="3" id="KW-0804">Transcription</keyword>
<evidence type="ECO:0000256" key="2">
    <source>
        <dbReference type="ARBA" id="ARBA00023125"/>
    </source>
</evidence>
<dbReference type="Gene3D" id="1.10.10.60">
    <property type="entry name" value="Homeodomain-like"/>
    <property type="match status" value="1"/>
</dbReference>
<dbReference type="Proteomes" id="UP000539985">
    <property type="component" value="Unassembled WGS sequence"/>
</dbReference>
<evidence type="ECO:0000259" key="4">
    <source>
        <dbReference type="PROSITE" id="PS01124"/>
    </source>
</evidence>
<name>A0A7Y7XK08_9PSED</name>
<dbReference type="GO" id="GO:0009893">
    <property type="term" value="P:positive regulation of metabolic process"/>
    <property type="evidence" value="ECO:0007669"/>
    <property type="project" value="UniProtKB-ARBA"/>
</dbReference>
<organism evidence="5 6">
    <name type="scientific">Pseudomonas gingeri</name>
    <dbReference type="NCBI Taxonomy" id="117681"/>
    <lineage>
        <taxon>Bacteria</taxon>
        <taxon>Pseudomonadati</taxon>
        <taxon>Pseudomonadota</taxon>
        <taxon>Gammaproteobacteria</taxon>
        <taxon>Pseudomonadales</taxon>
        <taxon>Pseudomonadaceae</taxon>
        <taxon>Pseudomonas</taxon>
    </lineage>
</organism>
<dbReference type="EMBL" id="JACAQB010000028">
    <property type="protein sequence ID" value="NWC00274.1"/>
    <property type="molecule type" value="Genomic_DNA"/>
</dbReference>
<dbReference type="Pfam" id="PF06719">
    <property type="entry name" value="AraC_N"/>
    <property type="match status" value="1"/>
</dbReference>
<dbReference type="InterPro" id="IPR018062">
    <property type="entry name" value="HTH_AraC-typ_CS"/>
</dbReference>
<sequence length="315" mass="34517">MLLTRHLDANATLVALVEPLATRDGFQPTLLPGVQVLRVGCDVARGPQIYEPSLMIIVQGSKLAYLGVRSLEYGAGHYLIQALSVPFECETFAGADGAPLLGVSVALDRAMLGELVLAMGINHAGPAAAQTMESMTSVVLDDTMRGCVERLLRCLQDPLECRVMGEARMRELLFTALRGPQSEVLRALVEQQGNFSRISASLNHLHAHYTDPLNVETLANCANMSLSTFHEHFKRVTLLSPVQYLKRLRLLKAQQLLLADGLGVAQVAHRVGYQSSSQFSREYKRYFERNPGDERAAWPLADGQYAPALSNQAFG</sequence>
<dbReference type="GO" id="GO:0003700">
    <property type="term" value="F:DNA-binding transcription factor activity"/>
    <property type="evidence" value="ECO:0007669"/>
    <property type="project" value="InterPro"/>
</dbReference>
<keyword evidence="2" id="KW-0238">DNA-binding</keyword>
<gene>
    <name evidence="5" type="ORF">HX882_30810</name>
</gene>
<dbReference type="AlphaFoldDB" id="A0A7Y7XK08"/>
<keyword evidence="1" id="KW-0805">Transcription regulation</keyword>
<proteinExistence type="predicted"/>
<dbReference type="SUPFAM" id="SSF46689">
    <property type="entry name" value="Homeodomain-like"/>
    <property type="match status" value="2"/>
</dbReference>
<dbReference type="PANTHER" id="PTHR43436">
    <property type="entry name" value="ARAC-FAMILY TRANSCRIPTIONAL REGULATOR"/>
    <property type="match status" value="1"/>
</dbReference>
<dbReference type="InterPro" id="IPR018060">
    <property type="entry name" value="HTH_AraC"/>
</dbReference>
<evidence type="ECO:0000313" key="6">
    <source>
        <dbReference type="Proteomes" id="UP000539985"/>
    </source>
</evidence>
<dbReference type="InterPro" id="IPR009057">
    <property type="entry name" value="Homeodomain-like_sf"/>
</dbReference>
<dbReference type="Pfam" id="PF12833">
    <property type="entry name" value="HTH_18"/>
    <property type="match status" value="1"/>
</dbReference>
<feature type="domain" description="HTH araC/xylS-type" evidence="4">
    <location>
        <begin position="199"/>
        <end position="297"/>
    </location>
</feature>
<accession>A0A7Y7XK08</accession>
<comment type="caution">
    <text evidence="5">The sequence shown here is derived from an EMBL/GenBank/DDBJ whole genome shotgun (WGS) entry which is preliminary data.</text>
</comment>
<evidence type="ECO:0000313" key="5">
    <source>
        <dbReference type="EMBL" id="NWC00274.1"/>
    </source>
</evidence>
<dbReference type="PROSITE" id="PS00041">
    <property type="entry name" value="HTH_ARAC_FAMILY_1"/>
    <property type="match status" value="1"/>
</dbReference>
<evidence type="ECO:0000256" key="3">
    <source>
        <dbReference type="ARBA" id="ARBA00023163"/>
    </source>
</evidence>
<reference evidence="5 6" key="1">
    <citation type="submission" date="2020-04" db="EMBL/GenBank/DDBJ databases">
        <title>Molecular characterization of pseudomonads from Agaricus bisporus reveal novel blotch 2 pathogens in Western Europe.</title>
        <authorList>
            <person name="Taparia T."/>
            <person name="Krijger M."/>
            <person name="Haynes E."/>
            <person name="Elpinstone J.G."/>
            <person name="Noble R."/>
            <person name="Van Der Wolf J."/>
        </authorList>
    </citation>
    <scope>NUCLEOTIDE SEQUENCE [LARGE SCALE GENOMIC DNA]</scope>
    <source>
        <strain evidence="5 6">H7001</strain>
    </source>
</reference>
<dbReference type="PROSITE" id="PS01124">
    <property type="entry name" value="HTH_ARAC_FAMILY_2"/>
    <property type="match status" value="1"/>
</dbReference>
<protein>
    <submittedName>
        <fullName evidence="5">AraC family transcriptional regulator</fullName>
    </submittedName>
</protein>
<dbReference type="PANTHER" id="PTHR43436:SF2">
    <property type="entry name" value="ARAC_XYLS FAMILY TRANSCRIPTIONAL REGULATOR"/>
    <property type="match status" value="1"/>
</dbReference>
<dbReference type="GO" id="GO:0043565">
    <property type="term" value="F:sequence-specific DNA binding"/>
    <property type="evidence" value="ECO:0007669"/>
    <property type="project" value="InterPro"/>
</dbReference>